<organism evidence="3 4">
    <name type="scientific">Arabidopsis thaliana x Arabidopsis arenosa</name>
    <dbReference type="NCBI Taxonomy" id="1240361"/>
    <lineage>
        <taxon>Eukaryota</taxon>
        <taxon>Viridiplantae</taxon>
        <taxon>Streptophyta</taxon>
        <taxon>Embryophyta</taxon>
        <taxon>Tracheophyta</taxon>
        <taxon>Spermatophyta</taxon>
        <taxon>Magnoliopsida</taxon>
        <taxon>eudicotyledons</taxon>
        <taxon>Gunneridae</taxon>
        <taxon>Pentapetalae</taxon>
        <taxon>rosids</taxon>
        <taxon>malvids</taxon>
        <taxon>Brassicales</taxon>
        <taxon>Brassicaceae</taxon>
        <taxon>Camelineae</taxon>
        <taxon>Arabidopsis</taxon>
    </lineage>
</organism>
<feature type="compositionally biased region" description="Acidic residues" evidence="2">
    <location>
        <begin position="214"/>
        <end position="233"/>
    </location>
</feature>
<keyword evidence="4" id="KW-1185">Reference proteome</keyword>
<dbReference type="EMBL" id="JAEFBK010000001">
    <property type="protein sequence ID" value="KAG7648632.1"/>
    <property type="molecule type" value="Genomic_DNA"/>
</dbReference>
<accession>A0A8T2GN11</accession>
<evidence type="ECO:0000256" key="2">
    <source>
        <dbReference type="SAM" id="MobiDB-lite"/>
    </source>
</evidence>
<reference evidence="3 4" key="1">
    <citation type="submission" date="2020-12" db="EMBL/GenBank/DDBJ databases">
        <title>Concerted genomic and epigenomic changes stabilize Arabidopsis allopolyploids.</title>
        <authorList>
            <person name="Chen Z."/>
        </authorList>
    </citation>
    <scope>NUCLEOTIDE SEQUENCE [LARGE SCALE GENOMIC DNA]</scope>
    <source>
        <strain evidence="3">Allo738</strain>
        <tissue evidence="3">Leaf</tissue>
    </source>
</reference>
<evidence type="ECO:0000313" key="4">
    <source>
        <dbReference type="Proteomes" id="UP000694240"/>
    </source>
</evidence>
<proteinExistence type="predicted"/>
<name>A0A8T2GN11_9BRAS</name>
<evidence type="ECO:0000256" key="1">
    <source>
        <dbReference type="SAM" id="Coils"/>
    </source>
</evidence>
<feature type="region of interest" description="Disordered" evidence="2">
    <location>
        <begin position="213"/>
        <end position="275"/>
    </location>
</feature>
<evidence type="ECO:0000313" key="3">
    <source>
        <dbReference type="EMBL" id="KAG7648632.1"/>
    </source>
</evidence>
<feature type="coiled-coil region" evidence="1">
    <location>
        <begin position="323"/>
        <end position="354"/>
    </location>
</feature>
<keyword evidence="1" id="KW-0175">Coiled coil</keyword>
<protein>
    <submittedName>
        <fullName evidence="3">Uncharacterized protein</fullName>
    </submittedName>
</protein>
<dbReference type="AlphaFoldDB" id="A0A8T2GN11"/>
<gene>
    <name evidence="3" type="ORF">ISN45_At01g036780</name>
</gene>
<comment type="caution">
    <text evidence="3">The sequence shown here is derived from an EMBL/GenBank/DDBJ whole genome shotgun (WGS) entry which is preliminary data.</text>
</comment>
<feature type="compositionally biased region" description="Basic and acidic residues" evidence="2">
    <location>
        <begin position="260"/>
        <end position="275"/>
    </location>
</feature>
<dbReference type="Proteomes" id="UP000694240">
    <property type="component" value="Chromosome 1"/>
</dbReference>
<feature type="coiled-coil region" evidence="1">
    <location>
        <begin position="80"/>
        <end position="114"/>
    </location>
</feature>
<sequence>MEELTGPITTLWITLPPSFRTGCKITARFAHSTTAYHLLEINAWEDLTLLILMELPDMKISDMTKDTCKRYIRAEFGEKFDDLTIRLEIMEEALVEINNTLLNHQDDIQEQNTRIVNVGFTVDIVESHLDWKIEELEKKLTYSNEISEWRSIQSCQEEDKSLKDQARYEEETKKEIEFLVENGKNLVSFSEKGNPDPIRPLGILIPTISPQDQIEQEEDLEEEEAVSLDEDSMADTYSNGESYKTQEGHEQSDDLEDRTDDCSRSDDGLTDSSREEANYARFKDTYYCMTIMIPDEKRSRRPCKIDELSLSFRRMEVKLTKEVVALTKTNAVLKERLRKLEERANKNEEKLHEEIFLLRELVDYQSEAEKNHMSDFKVLFRNNLSSATQMKNYEDEAKTTMVKIESLEDSYKLLIETIHVEFDKSLDLLRGIKSKLEPKETTFNEAIERLDKKYNSLLLRAAICEEHIEEN</sequence>